<name>A0AAD3S0L3_NEPGR</name>
<comment type="caution">
    <text evidence="2">The sequence shown here is derived from an EMBL/GenBank/DDBJ whole genome shotgun (WGS) entry which is preliminary data.</text>
</comment>
<dbReference type="Proteomes" id="UP001279734">
    <property type="component" value="Unassembled WGS sequence"/>
</dbReference>
<protein>
    <submittedName>
        <fullName evidence="2">Uncharacterized protein</fullName>
    </submittedName>
</protein>
<feature type="transmembrane region" description="Helical" evidence="1">
    <location>
        <begin position="59"/>
        <end position="78"/>
    </location>
</feature>
<keyword evidence="1" id="KW-0472">Membrane</keyword>
<sequence>MSAVCPSAFRKGFCCGEMFCCCVVAVDTWLLLCYWSVKLLVLATACFLVDLLLLRTADYALLSICLLSGPLILLVYAGDLLPKHCYSISLLSWSLHLMGHAAGFFLLRCLGCMEAADGDFEFRTFAPGSHLLAFDGGGCFGMAWSRGHTLFPSSFMEDERWIVAFPIALEAIWCCWNLAECFPNSVALPIAVPCKCRVELMPSYCFFPRLVVLAAVDDN</sequence>
<evidence type="ECO:0000313" key="3">
    <source>
        <dbReference type="Proteomes" id="UP001279734"/>
    </source>
</evidence>
<dbReference type="AlphaFoldDB" id="A0AAD3S0L3"/>
<keyword evidence="3" id="KW-1185">Reference proteome</keyword>
<feature type="transmembrane region" description="Helical" evidence="1">
    <location>
        <begin position="37"/>
        <end position="54"/>
    </location>
</feature>
<evidence type="ECO:0000313" key="2">
    <source>
        <dbReference type="EMBL" id="GMH02133.1"/>
    </source>
</evidence>
<accession>A0AAD3S0L3</accession>
<keyword evidence="1" id="KW-1133">Transmembrane helix</keyword>
<gene>
    <name evidence="2" type="ORF">Nepgr_003972</name>
</gene>
<evidence type="ECO:0000256" key="1">
    <source>
        <dbReference type="SAM" id="Phobius"/>
    </source>
</evidence>
<reference evidence="2" key="1">
    <citation type="submission" date="2023-05" db="EMBL/GenBank/DDBJ databases">
        <title>Nepenthes gracilis genome sequencing.</title>
        <authorList>
            <person name="Fukushima K."/>
        </authorList>
    </citation>
    <scope>NUCLEOTIDE SEQUENCE</scope>
    <source>
        <strain evidence="2">SING2019-196</strain>
    </source>
</reference>
<organism evidence="2 3">
    <name type="scientific">Nepenthes gracilis</name>
    <name type="common">Slender pitcher plant</name>
    <dbReference type="NCBI Taxonomy" id="150966"/>
    <lineage>
        <taxon>Eukaryota</taxon>
        <taxon>Viridiplantae</taxon>
        <taxon>Streptophyta</taxon>
        <taxon>Embryophyta</taxon>
        <taxon>Tracheophyta</taxon>
        <taxon>Spermatophyta</taxon>
        <taxon>Magnoliopsida</taxon>
        <taxon>eudicotyledons</taxon>
        <taxon>Gunneridae</taxon>
        <taxon>Pentapetalae</taxon>
        <taxon>Caryophyllales</taxon>
        <taxon>Nepenthaceae</taxon>
        <taxon>Nepenthes</taxon>
    </lineage>
</organism>
<keyword evidence="1" id="KW-0812">Transmembrane</keyword>
<feature type="transmembrane region" description="Helical" evidence="1">
    <location>
        <begin position="90"/>
        <end position="107"/>
    </location>
</feature>
<dbReference type="EMBL" id="BSYO01000003">
    <property type="protein sequence ID" value="GMH02133.1"/>
    <property type="molecule type" value="Genomic_DNA"/>
</dbReference>
<proteinExistence type="predicted"/>